<sequence>MTVERLLSTARKELGTKEQPADSNRVKYNTAYYGREVSGGSYAWCAVFLWWCFREAGASELYYGGGKTAYCPTLLSYHRAQAVSDYRPGDVIFFNFDGKKNAQHVGLCEDWDGQYITTIDGNTGSGSEANGGSVMRRKRDKTYIVGAYRPNYQEGEQMSYEDWKKYMDRYLDDLSQQKAEPGYAGQIRRIVAAGVMSEVDGSIARPKSFLTREEAAVSYANLLGKISGQ</sequence>
<keyword evidence="3" id="KW-1185">Reference proteome</keyword>
<dbReference type="Gene3D" id="3.90.1720.10">
    <property type="entry name" value="endopeptidase domain like (from Nostoc punctiforme)"/>
    <property type="match status" value="1"/>
</dbReference>
<reference evidence="2" key="1">
    <citation type="submission" date="2020-08" db="EMBL/GenBank/DDBJ databases">
        <title>Genome public.</title>
        <authorList>
            <person name="Liu C."/>
            <person name="Sun Q."/>
        </authorList>
    </citation>
    <scope>NUCLEOTIDE SEQUENCE</scope>
    <source>
        <strain evidence="2">NSJ-23</strain>
    </source>
</reference>
<evidence type="ECO:0000313" key="2">
    <source>
        <dbReference type="EMBL" id="MBC5721256.1"/>
    </source>
</evidence>
<dbReference type="EMBL" id="JACOPO010000001">
    <property type="protein sequence ID" value="MBC5721256.1"/>
    <property type="molecule type" value="Genomic_DNA"/>
</dbReference>
<evidence type="ECO:0000259" key="1">
    <source>
        <dbReference type="Pfam" id="PF05257"/>
    </source>
</evidence>
<accession>A0A8J6J623</accession>
<organism evidence="2 3">
    <name type="scientific">Flintibacter hominis</name>
    <dbReference type="NCBI Taxonomy" id="2763048"/>
    <lineage>
        <taxon>Bacteria</taxon>
        <taxon>Bacillati</taxon>
        <taxon>Bacillota</taxon>
        <taxon>Clostridia</taxon>
        <taxon>Eubacteriales</taxon>
        <taxon>Flintibacter</taxon>
    </lineage>
</organism>
<evidence type="ECO:0000313" key="3">
    <source>
        <dbReference type="Proteomes" id="UP000628736"/>
    </source>
</evidence>
<protein>
    <submittedName>
        <fullName evidence="2">CHAP domain-containing protein</fullName>
    </submittedName>
</protein>
<gene>
    <name evidence="2" type="ORF">H8S11_00225</name>
</gene>
<dbReference type="Proteomes" id="UP000628736">
    <property type="component" value="Unassembled WGS sequence"/>
</dbReference>
<dbReference type="Pfam" id="PF05257">
    <property type="entry name" value="CHAP"/>
    <property type="match status" value="1"/>
</dbReference>
<dbReference type="SUPFAM" id="SSF54001">
    <property type="entry name" value="Cysteine proteinases"/>
    <property type="match status" value="1"/>
</dbReference>
<dbReference type="InterPro" id="IPR038765">
    <property type="entry name" value="Papain-like_cys_pep_sf"/>
</dbReference>
<feature type="domain" description="Peptidase C51" evidence="1">
    <location>
        <begin position="39"/>
        <end position="122"/>
    </location>
</feature>
<dbReference type="AlphaFoldDB" id="A0A8J6J623"/>
<dbReference type="RefSeq" id="WP_186851794.1">
    <property type="nucleotide sequence ID" value="NZ_JACOPO010000001.1"/>
</dbReference>
<comment type="caution">
    <text evidence="2">The sequence shown here is derived from an EMBL/GenBank/DDBJ whole genome shotgun (WGS) entry which is preliminary data.</text>
</comment>
<name>A0A8J6J623_9FIRM</name>
<dbReference type="InterPro" id="IPR007921">
    <property type="entry name" value="CHAP_dom"/>
</dbReference>
<proteinExistence type="predicted"/>